<organism evidence="2 4">
    <name type="scientific">Pseudomonas syringae pv. delphinii</name>
    <dbReference type="NCBI Taxonomy" id="192088"/>
    <lineage>
        <taxon>Bacteria</taxon>
        <taxon>Pseudomonadati</taxon>
        <taxon>Pseudomonadota</taxon>
        <taxon>Gammaproteobacteria</taxon>
        <taxon>Pseudomonadales</taxon>
        <taxon>Pseudomonadaceae</taxon>
        <taxon>Pseudomonas</taxon>
    </lineage>
</organism>
<name>A0A3M4JFZ1_9PSED</name>
<comment type="caution">
    <text evidence="2">The sequence shown here is derived from an EMBL/GenBank/DDBJ whole genome shotgun (WGS) entry which is preliminary data.</text>
</comment>
<dbReference type="AlphaFoldDB" id="A0A3M4JFZ1"/>
<gene>
    <name evidence="2" type="ORF">ALQ08_04364</name>
    <name evidence="1" type="ORF">ALQ28_04966</name>
</gene>
<evidence type="ECO:0000313" key="4">
    <source>
        <dbReference type="Proteomes" id="UP000269044"/>
    </source>
</evidence>
<dbReference type="Proteomes" id="UP000269044">
    <property type="component" value="Unassembled WGS sequence"/>
</dbReference>
<dbReference type="EMBL" id="RBQG01000164">
    <property type="protein sequence ID" value="RMP12967.1"/>
    <property type="molecule type" value="Genomic_DNA"/>
</dbReference>
<evidence type="ECO:0000313" key="3">
    <source>
        <dbReference type="Proteomes" id="UP000267908"/>
    </source>
</evidence>
<reference evidence="3 4" key="1">
    <citation type="submission" date="2018-08" db="EMBL/GenBank/DDBJ databases">
        <title>Recombination of ecologically and evolutionarily significant loci maintains genetic cohesion in the Pseudomonas syringae species complex.</title>
        <authorList>
            <person name="Dillon M."/>
            <person name="Thakur S."/>
            <person name="Almeida R.N.D."/>
            <person name="Weir B.S."/>
            <person name="Guttman D.S."/>
        </authorList>
    </citation>
    <scope>NUCLEOTIDE SEQUENCE [LARGE SCALE GENOMIC DNA]</scope>
    <source>
        <strain evidence="2 4">ICMP 13052</strain>
        <strain evidence="1 3">ICMP 4330</strain>
    </source>
</reference>
<proteinExistence type="predicted"/>
<evidence type="ECO:0000313" key="2">
    <source>
        <dbReference type="EMBL" id="RMQ15944.1"/>
    </source>
</evidence>
<sequence length="95" mass="10644">MAMTAKSVERDVAISELANHLERDLMPCPAGRTALLTWTEKKLAQIALNPVPTAADATWLIESAYIQWVAAHPKGYLLDAYVSSDFTFMQSKLYW</sequence>
<accession>A0A3M4JFZ1</accession>
<dbReference type="Proteomes" id="UP000267908">
    <property type="component" value="Unassembled WGS sequence"/>
</dbReference>
<evidence type="ECO:0000313" key="1">
    <source>
        <dbReference type="EMBL" id="RMP12967.1"/>
    </source>
</evidence>
<protein>
    <submittedName>
        <fullName evidence="2">Uncharacterized protein</fullName>
    </submittedName>
</protein>
<dbReference type="EMBL" id="RBRA01000380">
    <property type="protein sequence ID" value="RMQ15944.1"/>
    <property type="molecule type" value="Genomic_DNA"/>
</dbReference>